<dbReference type="Proteomes" id="UP000515860">
    <property type="component" value="Chromosome"/>
</dbReference>
<accession>A0A7G9GGD1</accession>
<dbReference type="InterPro" id="IPR011257">
    <property type="entry name" value="DNA_glycosylase"/>
</dbReference>
<sequence>MVLLRRDDIDIGQICDSGQCFRMENMGGGRFSMVAGDHYLEIEQNKKGLLFRCEEETFESIWKDYFDLDTDYQSIRKKIDSGDSYLARAAEFGKGIRILRQDLWEMVITFIISQQNHIKRIRRIIGLLCEKYGERRRCPESSQGDRRFYDTFPGPERLAAAGLEELRECNLGYRARYVKETAEQILKGDVILEEIAGLEYPAAKQELLRCCGVGSKVADCICLFGLHMLQAFPVDTHIRQILALHYPEGFPFDRYQGYEGVFQQYLFYFDLFGEKGGAARDIS</sequence>
<feature type="domain" description="HhH-GPD" evidence="10">
    <location>
        <begin position="112"/>
        <end position="271"/>
    </location>
</feature>
<reference evidence="11 12" key="1">
    <citation type="submission" date="2020-08" db="EMBL/GenBank/DDBJ databases">
        <authorList>
            <person name="Liu C."/>
            <person name="Sun Q."/>
        </authorList>
    </citation>
    <scope>NUCLEOTIDE SEQUENCE [LARGE SCALE GENOMIC DNA]</scope>
    <source>
        <strain evidence="11 12">NSJ-29</strain>
    </source>
</reference>
<evidence type="ECO:0000256" key="4">
    <source>
        <dbReference type="ARBA" id="ARBA00022801"/>
    </source>
</evidence>
<protein>
    <recommendedName>
        <fullName evidence="2">DNA-(apurinic or apyrimidinic site) lyase</fullName>
        <ecNumber evidence="2">4.2.99.18</ecNumber>
    </recommendedName>
</protein>
<proteinExistence type="inferred from homology"/>
<keyword evidence="4" id="KW-0378">Hydrolase</keyword>
<comment type="catalytic activity">
    <reaction evidence="9">
        <text>2'-deoxyribonucleotide-(2'-deoxyribose 5'-phosphate)-2'-deoxyribonucleotide-DNA = a 3'-end 2'-deoxyribonucleotide-(2,3-dehydro-2,3-deoxyribose 5'-phosphate)-DNA + a 5'-end 5'-phospho-2'-deoxyribonucleoside-DNA + H(+)</text>
        <dbReference type="Rhea" id="RHEA:66592"/>
        <dbReference type="Rhea" id="RHEA-COMP:13180"/>
        <dbReference type="Rhea" id="RHEA-COMP:16897"/>
        <dbReference type="Rhea" id="RHEA-COMP:17067"/>
        <dbReference type="ChEBI" id="CHEBI:15378"/>
        <dbReference type="ChEBI" id="CHEBI:136412"/>
        <dbReference type="ChEBI" id="CHEBI:157695"/>
        <dbReference type="ChEBI" id="CHEBI:167181"/>
        <dbReference type="EC" id="4.2.99.18"/>
    </reaction>
</comment>
<dbReference type="Pfam" id="PF07934">
    <property type="entry name" value="OGG_N"/>
    <property type="match status" value="1"/>
</dbReference>
<dbReference type="SUPFAM" id="SSF48150">
    <property type="entry name" value="DNA-glycosylase"/>
    <property type="match status" value="1"/>
</dbReference>
<organism evidence="11 12">
    <name type="scientific">Wansuia hejianensis</name>
    <dbReference type="NCBI Taxonomy" id="2763667"/>
    <lineage>
        <taxon>Bacteria</taxon>
        <taxon>Bacillati</taxon>
        <taxon>Bacillota</taxon>
        <taxon>Clostridia</taxon>
        <taxon>Lachnospirales</taxon>
        <taxon>Lachnospiraceae</taxon>
        <taxon>Wansuia</taxon>
    </lineage>
</organism>
<dbReference type="GO" id="GO:0140078">
    <property type="term" value="F:class I DNA-(apurinic or apyrimidinic site) endonuclease activity"/>
    <property type="evidence" value="ECO:0007669"/>
    <property type="project" value="UniProtKB-EC"/>
</dbReference>
<dbReference type="GO" id="GO:0008534">
    <property type="term" value="F:oxidized purine nucleobase lesion DNA N-glycosylase activity"/>
    <property type="evidence" value="ECO:0007669"/>
    <property type="project" value="InterPro"/>
</dbReference>
<dbReference type="InterPro" id="IPR003265">
    <property type="entry name" value="HhH-GPD_domain"/>
</dbReference>
<keyword evidence="5" id="KW-0234">DNA repair</keyword>
<evidence type="ECO:0000256" key="5">
    <source>
        <dbReference type="ARBA" id="ARBA00023204"/>
    </source>
</evidence>
<dbReference type="GO" id="GO:0003684">
    <property type="term" value="F:damaged DNA binding"/>
    <property type="evidence" value="ECO:0007669"/>
    <property type="project" value="InterPro"/>
</dbReference>
<evidence type="ECO:0000256" key="2">
    <source>
        <dbReference type="ARBA" id="ARBA00012720"/>
    </source>
</evidence>
<dbReference type="GO" id="GO:0006284">
    <property type="term" value="P:base-excision repair"/>
    <property type="evidence" value="ECO:0007669"/>
    <property type="project" value="InterPro"/>
</dbReference>
<gene>
    <name evidence="11" type="ORF">H9Q79_06145</name>
</gene>
<dbReference type="EMBL" id="CP060635">
    <property type="protein sequence ID" value="QNM09863.1"/>
    <property type="molecule type" value="Genomic_DNA"/>
</dbReference>
<dbReference type="RefSeq" id="WP_249329426.1">
    <property type="nucleotide sequence ID" value="NZ_CP060635.1"/>
</dbReference>
<dbReference type="PANTHER" id="PTHR10242:SF2">
    <property type="entry name" value="N-GLYCOSYLASE_DNA LYASE"/>
    <property type="match status" value="1"/>
</dbReference>
<evidence type="ECO:0000256" key="9">
    <source>
        <dbReference type="ARBA" id="ARBA00044632"/>
    </source>
</evidence>
<keyword evidence="3" id="KW-0227">DNA damage</keyword>
<dbReference type="Gene3D" id="1.10.1670.10">
    <property type="entry name" value="Helix-hairpin-Helix base-excision DNA repair enzymes (C-terminal)"/>
    <property type="match status" value="1"/>
</dbReference>
<evidence type="ECO:0000313" key="11">
    <source>
        <dbReference type="EMBL" id="QNM09863.1"/>
    </source>
</evidence>
<dbReference type="Gene3D" id="3.30.310.260">
    <property type="match status" value="1"/>
</dbReference>
<dbReference type="InterPro" id="IPR012904">
    <property type="entry name" value="OGG_N"/>
</dbReference>
<dbReference type="AlphaFoldDB" id="A0A7G9GGD1"/>
<evidence type="ECO:0000259" key="10">
    <source>
        <dbReference type="SMART" id="SM00478"/>
    </source>
</evidence>
<evidence type="ECO:0000256" key="6">
    <source>
        <dbReference type="ARBA" id="ARBA00023239"/>
    </source>
</evidence>
<dbReference type="SUPFAM" id="SSF55945">
    <property type="entry name" value="TATA-box binding protein-like"/>
    <property type="match status" value="1"/>
</dbReference>
<evidence type="ECO:0000256" key="7">
    <source>
        <dbReference type="ARBA" id="ARBA00023268"/>
    </source>
</evidence>
<keyword evidence="6" id="KW-0456">Lyase</keyword>
<dbReference type="GO" id="GO:0006289">
    <property type="term" value="P:nucleotide-excision repair"/>
    <property type="evidence" value="ECO:0007669"/>
    <property type="project" value="InterPro"/>
</dbReference>
<dbReference type="Pfam" id="PF00730">
    <property type="entry name" value="HhH-GPD"/>
    <property type="match status" value="1"/>
</dbReference>
<evidence type="ECO:0000256" key="3">
    <source>
        <dbReference type="ARBA" id="ARBA00022763"/>
    </source>
</evidence>
<dbReference type="InterPro" id="IPR023170">
    <property type="entry name" value="HhH_base_excis_C"/>
</dbReference>
<dbReference type="EC" id="4.2.99.18" evidence="2"/>
<evidence type="ECO:0000313" key="12">
    <source>
        <dbReference type="Proteomes" id="UP000515860"/>
    </source>
</evidence>
<evidence type="ECO:0000256" key="8">
    <source>
        <dbReference type="ARBA" id="ARBA00023295"/>
    </source>
</evidence>
<comment type="similarity">
    <text evidence="1">Belongs to the type-1 OGG1 family.</text>
</comment>
<keyword evidence="8" id="KW-0326">Glycosidase</keyword>
<keyword evidence="12" id="KW-1185">Reference proteome</keyword>
<keyword evidence="7" id="KW-0511">Multifunctional enzyme</keyword>
<evidence type="ECO:0000256" key="1">
    <source>
        <dbReference type="ARBA" id="ARBA00010679"/>
    </source>
</evidence>
<name>A0A7G9GGD1_9FIRM</name>
<dbReference type="InterPro" id="IPR052054">
    <property type="entry name" value="Oxidative_DNA_repair_enzyme"/>
</dbReference>
<dbReference type="KEGG" id="whj:H9Q79_06145"/>
<dbReference type="PANTHER" id="PTHR10242">
    <property type="entry name" value="8-OXOGUANINE DNA GLYCOSYLASE"/>
    <property type="match status" value="1"/>
</dbReference>
<dbReference type="Gene3D" id="1.10.340.30">
    <property type="entry name" value="Hypothetical protein, domain 2"/>
    <property type="match status" value="1"/>
</dbReference>
<dbReference type="SMART" id="SM00478">
    <property type="entry name" value="ENDO3c"/>
    <property type="match status" value="1"/>
</dbReference>
<dbReference type="CDD" id="cd00056">
    <property type="entry name" value="ENDO3c"/>
    <property type="match status" value="1"/>
</dbReference>